<evidence type="ECO:0000313" key="3">
    <source>
        <dbReference type="EMBL" id="EGO30973.1"/>
    </source>
</evidence>
<dbReference type="SMART" id="SM01233">
    <property type="entry name" value="HABP4_PAI-RBP1"/>
    <property type="match status" value="1"/>
</dbReference>
<feature type="domain" description="Hyaluronan/mRNA-binding protein" evidence="2">
    <location>
        <begin position="106"/>
        <end position="233"/>
    </location>
</feature>
<dbReference type="HOGENOM" id="CLU_043312_0_0_1"/>
<dbReference type="Gene3D" id="6.10.140.1040">
    <property type="match status" value="1"/>
</dbReference>
<dbReference type="Pfam" id="PF04774">
    <property type="entry name" value="HABP4_PAI-RBP1"/>
    <property type="match status" value="1"/>
</dbReference>
<accession>F8NG03</accession>
<name>F8NG03_SERL9</name>
<dbReference type="RefSeq" id="XP_007312857.1">
    <property type="nucleotide sequence ID" value="XM_007312795.1"/>
</dbReference>
<dbReference type="EMBL" id="GL945428">
    <property type="protein sequence ID" value="EGO30973.1"/>
    <property type="molecule type" value="Genomic_DNA"/>
</dbReference>
<evidence type="ECO:0000259" key="2">
    <source>
        <dbReference type="SMART" id="SM01233"/>
    </source>
</evidence>
<proteinExistence type="predicted"/>
<gene>
    <name evidence="3" type="ORF">SERLADRAFT_444550</name>
</gene>
<feature type="compositionally biased region" description="Low complexity" evidence="1">
    <location>
        <begin position="42"/>
        <end position="55"/>
    </location>
</feature>
<dbReference type="GO" id="GO:0003723">
    <property type="term" value="F:RNA binding"/>
    <property type="evidence" value="ECO:0007669"/>
    <property type="project" value="InterPro"/>
</dbReference>
<feature type="compositionally biased region" description="Basic and acidic residues" evidence="1">
    <location>
        <begin position="108"/>
        <end position="125"/>
    </location>
</feature>
<dbReference type="Proteomes" id="UP000008064">
    <property type="component" value="Unassembled WGS sequence"/>
</dbReference>
<feature type="non-terminal residue" evidence="3">
    <location>
        <position position="1"/>
    </location>
</feature>
<protein>
    <recommendedName>
        <fullName evidence="2">Hyaluronan/mRNA-binding protein domain-containing protein</fullName>
    </recommendedName>
</protein>
<dbReference type="PANTHER" id="PTHR12299">
    <property type="entry name" value="HYALURONIC ACID-BINDING PROTEIN 4"/>
    <property type="match status" value="1"/>
</dbReference>
<dbReference type="GO" id="GO:0005737">
    <property type="term" value="C:cytoplasm"/>
    <property type="evidence" value="ECO:0007669"/>
    <property type="project" value="TreeGrafter"/>
</dbReference>
<feature type="compositionally biased region" description="Basic and acidic residues" evidence="1">
    <location>
        <begin position="276"/>
        <end position="298"/>
    </location>
</feature>
<reference evidence="3" key="1">
    <citation type="submission" date="2011-04" db="EMBL/GenBank/DDBJ databases">
        <title>Evolution of plant cell wall degrading machinery underlies the functional diversity of forest fungi.</title>
        <authorList>
            <consortium name="US DOE Joint Genome Institute (JGI-PGF)"/>
            <person name="Eastwood D.C."/>
            <person name="Floudas D."/>
            <person name="Binder M."/>
            <person name="Majcherczyk A."/>
            <person name="Schneider P."/>
            <person name="Aerts A."/>
            <person name="Asiegbu F.O."/>
            <person name="Baker S.E."/>
            <person name="Barry K."/>
            <person name="Bendiksby M."/>
            <person name="Blumentritt M."/>
            <person name="Coutinho P.M."/>
            <person name="Cullen D."/>
            <person name="Cullen D."/>
            <person name="Gathman A."/>
            <person name="Goodell B."/>
            <person name="Henrissat B."/>
            <person name="Ihrmark K."/>
            <person name="Kauserud H."/>
            <person name="Kohler A."/>
            <person name="LaButti K."/>
            <person name="Lapidus A."/>
            <person name="Lavin J.L."/>
            <person name="Lee Y.-H."/>
            <person name="Lindquist E."/>
            <person name="Lilly W."/>
            <person name="Lucas S."/>
            <person name="Morin E."/>
            <person name="Murat C."/>
            <person name="Oguiza J.A."/>
            <person name="Park J."/>
            <person name="Pisabarro A.G."/>
            <person name="Riley R."/>
            <person name="Rosling A."/>
            <person name="Salamov A."/>
            <person name="Schmidt O."/>
            <person name="Schmutz J."/>
            <person name="Skrede I."/>
            <person name="Stenlid J."/>
            <person name="Wiebenga A."/>
            <person name="Xie X."/>
            <person name="Kues U."/>
            <person name="Hibbett D.S."/>
            <person name="Hoffmeister D."/>
            <person name="Hogberg N."/>
            <person name="Martin F."/>
            <person name="Grigoriev I.V."/>
            <person name="Watkinson S.C."/>
        </authorList>
    </citation>
    <scope>NUCLEOTIDE SEQUENCE</scope>
    <source>
        <strain evidence="3">S7.9</strain>
    </source>
</reference>
<dbReference type="AlphaFoldDB" id="F8NG03"/>
<dbReference type="GO" id="GO:0005634">
    <property type="term" value="C:nucleus"/>
    <property type="evidence" value="ECO:0007669"/>
    <property type="project" value="TreeGrafter"/>
</dbReference>
<feature type="compositionally biased region" description="Basic and acidic residues" evidence="1">
    <location>
        <begin position="81"/>
        <end position="93"/>
    </location>
</feature>
<dbReference type="OrthoDB" id="5390558at2759"/>
<dbReference type="InterPro" id="IPR039764">
    <property type="entry name" value="HABP4/SERBP1-like"/>
</dbReference>
<feature type="compositionally biased region" description="Basic residues" evidence="1">
    <location>
        <begin position="94"/>
        <end position="107"/>
    </location>
</feature>
<feature type="region of interest" description="Disordered" evidence="1">
    <location>
        <begin position="1"/>
        <end position="205"/>
    </location>
</feature>
<feature type="region of interest" description="Disordered" evidence="1">
    <location>
        <begin position="276"/>
        <end position="333"/>
    </location>
</feature>
<feature type="compositionally biased region" description="Low complexity" evidence="1">
    <location>
        <begin position="168"/>
        <end position="188"/>
    </location>
</feature>
<dbReference type="GeneID" id="18816105"/>
<organism>
    <name type="scientific">Serpula lacrymans var. lacrymans (strain S7.9)</name>
    <name type="common">Dry rot fungus</name>
    <dbReference type="NCBI Taxonomy" id="578457"/>
    <lineage>
        <taxon>Eukaryota</taxon>
        <taxon>Fungi</taxon>
        <taxon>Dikarya</taxon>
        <taxon>Basidiomycota</taxon>
        <taxon>Agaricomycotina</taxon>
        <taxon>Agaricomycetes</taxon>
        <taxon>Agaricomycetidae</taxon>
        <taxon>Boletales</taxon>
        <taxon>Coniophorineae</taxon>
        <taxon>Serpulaceae</taxon>
        <taxon>Serpula</taxon>
    </lineage>
</organism>
<sequence length="333" mass="34890">MSVATKNPFALLDEDDSPPAAPVASKDAPQPAPDAARDTQKSRGGPASRGGRYYARGGGSGNPSAGRERQGTAEEPTLGGEDAKRKPNGEGRGRGRGRGRGAPRGGRRPLDRHSATGKTDSEKKVHQSWGGDDGNSELKVEEAATNDAAVEATGLNDWAGGATDAVEDAWGAPPAAEGAAPAPAGAEQPEGRRREREPEEEDNTLTLDQYLAQKKEKDASAVPKLEVRKANEGAEDTIWDGVAPLKKGEEESVYFAGKTKSAPKTRTEKREKVYLEIDARFERPRGGRGGRGGERGTDGGRGGRGRGSGRGRAPGNAVAHVDVDDEKAFPSLA</sequence>
<dbReference type="PANTHER" id="PTHR12299:SF17">
    <property type="entry name" value="AT19571P-RELATED"/>
    <property type="match status" value="1"/>
</dbReference>
<evidence type="ECO:0000256" key="1">
    <source>
        <dbReference type="SAM" id="MobiDB-lite"/>
    </source>
</evidence>
<dbReference type="InterPro" id="IPR006861">
    <property type="entry name" value="HABP4_PAIRBP1-bd"/>
</dbReference>
<dbReference type="KEGG" id="sla:SERLADRAFT_444550"/>